<dbReference type="OrthoDB" id="5407351at2759"/>
<evidence type="ECO:0000313" key="1">
    <source>
        <dbReference type="EMBL" id="KAH3663534.1"/>
    </source>
</evidence>
<comment type="caution">
    <text evidence="1">The sequence shown here is derived from an EMBL/GenBank/DDBJ whole genome shotgun (WGS) entry which is preliminary data.</text>
</comment>
<protein>
    <recommendedName>
        <fullName evidence="3">Peroxin 20</fullName>
    </recommendedName>
</protein>
<organism evidence="1 2">
    <name type="scientific">Ogataea philodendri</name>
    <dbReference type="NCBI Taxonomy" id="1378263"/>
    <lineage>
        <taxon>Eukaryota</taxon>
        <taxon>Fungi</taxon>
        <taxon>Dikarya</taxon>
        <taxon>Ascomycota</taxon>
        <taxon>Saccharomycotina</taxon>
        <taxon>Pichiomycetes</taxon>
        <taxon>Pichiales</taxon>
        <taxon>Pichiaceae</taxon>
        <taxon>Ogataea</taxon>
    </lineage>
</organism>
<dbReference type="Proteomes" id="UP000769157">
    <property type="component" value="Unassembled WGS sequence"/>
</dbReference>
<sequence length="309" mass="34884">MNFGDTFGDSCGGNNALNKLARRANIDTSVTNQLRTGSDASQFLKPTYRSVDQRLETGYREFQQQGSSSFQPELPGFLPEQGQWIDRFREMNLDGNAQSLHFEQPSANSSLTPSAWRNEFLQNNQHVQQQQQYTPGGHTASYRPQTQFSAPMVQMPRQASAPPPQQDYSAVDAAFEEIEDQLAQQPVNTLPQESALQPTNEEDKIKFAQLAKSVFMTMSKPPSDVSQETNAKFQNSNFLKLMSRISTREVEISEQKDKFIDSQGRDIRDMLPDPLKDIKQEGLASLGPFDSAQQVYSQMGEELRPSMWQ</sequence>
<reference evidence="1" key="2">
    <citation type="submission" date="2021-01" db="EMBL/GenBank/DDBJ databases">
        <authorList>
            <person name="Schikora-Tamarit M.A."/>
        </authorList>
    </citation>
    <scope>NUCLEOTIDE SEQUENCE</scope>
    <source>
        <strain evidence="1">CBS6075</strain>
    </source>
</reference>
<keyword evidence="2" id="KW-1185">Reference proteome</keyword>
<gene>
    <name evidence="1" type="ORF">OGAPHI_004935</name>
</gene>
<dbReference type="RefSeq" id="XP_046059870.1">
    <property type="nucleotide sequence ID" value="XM_046206066.1"/>
</dbReference>
<accession>A0A9P8P1U0</accession>
<reference evidence="1" key="1">
    <citation type="journal article" date="2021" name="Open Biol.">
        <title>Shared evolutionary footprints suggest mitochondrial oxidative damage underlies multiple complex I losses in fungi.</title>
        <authorList>
            <person name="Schikora-Tamarit M.A."/>
            <person name="Marcet-Houben M."/>
            <person name="Nosek J."/>
            <person name="Gabaldon T."/>
        </authorList>
    </citation>
    <scope>NUCLEOTIDE SEQUENCE</scope>
    <source>
        <strain evidence="1">CBS6075</strain>
    </source>
</reference>
<evidence type="ECO:0000313" key="2">
    <source>
        <dbReference type="Proteomes" id="UP000769157"/>
    </source>
</evidence>
<dbReference type="Gene3D" id="6.10.280.230">
    <property type="match status" value="1"/>
</dbReference>
<dbReference type="AlphaFoldDB" id="A0A9P8P1U0"/>
<proteinExistence type="predicted"/>
<dbReference type="EMBL" id="JAEUBE010000366">
    <property type="protein sequence ID" value="KAH3663534.1"/>
    <property type="molecule type" value="Genomic_DNA"/>
</dbReference>
<evidence type="ECO:0008006" key="3">
    <source>
        <dbReference type="Google" id="ProtNLM"/>
    </source>
</evidence>
<dbReference type="GeneID" id="70236899"/>
<name>A0A9P8P1U0_9ASCO</name>